<evidence type="ECO:0000259" key="4">
    <source>
        <dbReference type="Pfam" id="PF00370"/>
    </source>
</evidence>
<dbReference type="Proteomes" id="UP001164305">
    <property type="component" value="Chromosome"/>
</dbReference>
<dbReference type="Gene3D" id="3.30.420.40">
    <property type="match status" value="2"/>
</dbReference>
<comment type="similarity">
    <text evidence="1">Belongs to the FGGY kinase family.</text>
</comment>
<evidence type="ECO:0000256" key="2">
    <source>
        <dbReference type="ARBA" id="ARBA00022679"/>
    </source>
</evidence>
<dbReference type="SUPFAM" id="SSF53067">
    <property type="entry name" value="Actin-like ATPase domain"/>
    <property type="match status" value="2"/>
</dbReference>
<feature type="domain" description="Carbohydrate kinase FGGY C-terminal" evidence="5">
    <location>
        <begin position="305"/>
        <end position="457"/>
    </location>
</feature>
<dbReference type="EMBL" id="CP107020">
    <property type="protein sequence ID" value="UYG17666.1"/>
    <property type="molecule type" value="Genomic_DNA"/>
</dbReference>
<evidence type="ECO:0000256" key="1">
    <source>
        <dbReference type="ARBA" id="ARBA00009156"/>
    </source>
</evidence>
<feature type="domain" description="Carbohydrate kinase FGGY N-terminal" evidence="4">
    <location>
        <begin position="16"/>
        <end position="220"/>
    </location>
</feature>
<evidence type="ECO:0000313" key="7">
    <source>
        <dbReference type="Proteomes" id="UP001164305"/>
    </source>
</evidence>
<dbReference type="CDD" id="cd07770">
    <property type="entry name" value="ASKHA_NBD_FGGY_GntK"/>
    <property type="match status" value="1"/>
</dbReference>
<keyword evidence="7" id="KW-1185">Reference proteome</keyword>
<proteinExistence type="inferred from homology"/>
<sequence>MTPRFSIRPDQAAGPYVIGLDVGSGGSRAAVYDATGREVGKRHCKVLHAFTTAADGTSTIDADQVVDELLEAMADVLDGFEEPVAGIGVDTFASSLVAVDAQGDALTPCITYADTRCRDQAAALRESLGPDALIRLHDRTGARIHSSFLTPRLIWLREQHPDVFARSARFMALGEYVAHRLLGEPAIGTAAAAWGGMLDRRTGQYVPELLEAAGIGPELLGAPLDPADGPRVPASCLLAHEFPQVEGARWMPVVGDGLGANIGIGTAGTSTWGISTATSGAIRVLVDDEVPRLPTGLWAYRVDGERTLVGSAMSDCGRVLEYVHATFALPDEPTAIDTRTLFEAPPVGTTPLVVPFLSGERGTGWRDAARAIFAGVSASTTPEEILRGAMEGIALSFLRIADQLREISGPPERIVLSGGMTGAVPEWLQILADALDTPIDHIDVSRSTMRGVALLALEAIGETGVAPAPVTRRVEPVAGRAGYYRERLARFEKLADLA</sequence>
<dbReference type="InterPro" id="IPR050406">
    <property type="entry name" value="FGGY_Carb_Kinase"/>
</dbReference>
<gene>
    <name evidence="6" type="ORF">BRM3_04375</name>
</gene>
<dbReference type="InterPro" id="IPR018485">
    <property type="entry name" value="FGGY_C"/>
</dbReference>
<keyword evidence="2" id="KW-0808">Transferase</keyword>
<evidence type="ECO:0000256" key="3">
    <source>
        <dbReference type="ARBA" id="ARBA00022777"/>
    </source>
</evidence>
<dbReference type="PANTHER" id="PTHR43095:SF2">
    <property type="entry name" value="GLUCONOKINASE"/>
    <property type="match status" value="1"/>
</dbReference>
<dbReference type="Pfam" id="PF00370">
    <property type="entry name" value="FGGY_N"/>
    <property type="match status" value="1"/>
</dbReference>
<evidence type="ECO:0000259" key="5">
    <source>
        <dbReference type="Pfam" id="PF02782"/>
    </source>
</evidence>
<keyword evidence="3" id="KW-0418">Kinase</keyword>
<organism evidence="6 7">
    <name type="scientific">Brachybacterium huguangmaarense</name>
    <dbReference type="NCBI Taxonomy" id="1652028"/>
    <lineage>
        <taxon>Bacteria</taxon>
        <taxon>Bacillati</taxon>
        <taxon>Actinomycetota</taxon>
        <taxon>Actinomycetes</taxon>
        <taxon>Micrococcales</taxon>
        <taxon>Dermabacteraceae</taxon>
        <taxon>Brachybacterium</taxon>
    </lineage>
</organism>
<dbReference type="InterPro" id="IPR018484">
    <property type="entry name" value="FGGY_N"/>
</dbReference>
<evidence type="ECO:0000313" key="6">
    <source>
        <dbReference type="EMBL" id="UYG17666.1"/>
    </source>
</evidence>
<dbReference type="PANTHER" id="PTHR43095">
    <property type="entry name" value="SUGAR KINASE"/>
    <property type="match status" value="1"/>
</dbReference>
<protein>
    <submittedName>
        <fullName evidence="6">Gluconokinase</fullName>
    </submittedName>
</protein>
<dbReference type="Pfam" id="PF02782">
    <property type="entry name" value="FGGY_C"/>
    <property type="match status" value="1"/>
</dbReference>
<name>A0ABY6G4E8_9MICO</name>
<dbReference type="InterPro" id="IPR043129">
    <property type="entry name" value="ATPase_NBD"/>
</dbReference>
<dbReference type="InterPro" id="IPR000577">
    <property type="entry name" value="Carb_kinase_FGGY"/>
</dbReference>
<dbReference type="PIRSF" id="PIRSF000538">
    <property type="entry name" value="GlpK"/>
    <property type="match status" value="1"/>
</dbReference>
<reference evidence="6" key="1">
    <citation type="submission" date="2022-10" db="EMBL/GenBank/DDBJ databases">
        <title>Whole-Genome Sequencing of Brachybacterium huguangmaarense BRM-3, Isolated from Betula schmidtii.</title>
        <authorList>
            <person name="Haam D."/>
        </authorList>
    </citation>
    <scope>NUCLEOTIDE SEQUENCE</scope>
    <source>
        <strain evidence="6">BRM-3</strain>
    </source>
</reference>
<accession>A0ABY6G4E8</accession>
<dbReference type="RefSeq" id="WP_263594874.1">
    <property type="nucleotide sequence ID" value="NZ_CP107020.1"/>
</dbReference>